<keyword evidence="2" id="KW-1185">Reference proteome</keyword>
<evidence type="ECO:0000313" key="2">
    <source>
        <dbReference type="Proteomes" id="UP000297597"/>
    </source>
</evidence>
<dbReference type="EMBL" id="QFFZ01000001">
    <property type="protein sequence ID" value="TEB13726.1"/>
    <property type="molecule type" value="Genomic_DNA"/>
</dbReference>
<dbReference type="Proteomes" id="UP000297597">
    <property type="component" value="Unassembled WGS sequence"/>
</dbReference>
<sequence length="95" mass="11166">MAKITFDSVITEIRYPFQTLFLDYKGRLAHSLLEIFPYVKTTDNHNEIINMRNNEGASLKLAPDMSGVMIRDYDGLDKYCDFLNKVLENIYYYLI</sequence>
<dbReference type="AlphaFoldDB" id="A0A4Y7RYB6"/>
<gene>
    <name evidence="1" type="ORF">Pmgp_00132</name>
</gene>
<reference evidence="1 2" key="1">
    <citation type="journal article" date="2018" name="Environ. Microbiol.">
        <title>Novel energy conservation strategies and behaviour of Pelotomaculum schinkii driving syntrophic propionate catabolism.</title>
        <authorList>
            <person name="Hidalgo-Ahumada C.A.P."/>
            <person name="Nobu M.K."/>
            <person name="Narihiro T."/>
            <person name="Tamaki H."/>
            <person name="Liu W.T."/>
            <person name="Kamagata Y."/>
            <person name="Stams A.J.M."/>
            <person name="Imachi H."/>
            <person name="Sousa D.Z."/>
        </authorList>
    </citation>
    <scope>NUCLEOTIDE SEQUENCE [LARGE SCALE GENOMIC DNA]</scope>
    <source>
        <strain evidence="1 2">MGP</strain>
    </source>
</reference>
<accession>A0A4Y7RYB6</accession>
<protein>
    <submittedName>
        <fullName evidence="1">Uncharacterized protein</fullName>
    </submittedName>
</protein>
<evidence type="ECO:0000313" key="1">
    <source>
        <dbReference type="EMBL" id="TEB13726.1"/>
    </source>
</evidence>
<organism evidence="1 2">
    <name type="scientific">Pelotomaculum propionicicum</name>
    <dbReference type="NCBI Taxonomy" id="258475"/>
    <lineage>
        <taxon>Bacteria</taxon>
        <taxon>Bacillati</taxon>
        <taxon>Bacillota</taxon>
        <taxon>Clostridia</taxon>
        <taxon>Eubacteriales</taxon>
        <taxon>Desulfotomaculaceae</taxon>
        <taxon>Pelotomaculum</taxon>
    </lineage>
</organism>
<dbReference type="RefSeq" id="WP_134212037.1">
    <property type="nucleotide sequence ID" value="NZ_QFFZ01000001.1"/>
</dbReference>
<proteinExistence type="predicted"/>
<comment type="caution">
    <text evidence="1">The sequence shown here is derived from an EMBL/GenBank/DDBJ whole genome shotgun (WGS) entry which is preliminary data.</text>
</comment>
<name>A0A4Y7RYB6_9FIRM</name>